<keyword evidence="2" id="KW-1185">Reference proteome</keyword>
<reference evidence="1" key="1">
    <citation type="submission" date="2022-06" db="EMBL/GenBank/DDBJ databases">
        <title>Phylogenomic reconstructions and comparative analyses of Kickxellomycotina fungi.</title>
        <authorList>
            <person name="Reynolds N.K."/>
            <person name="Stajich J.E."/>
            <person name="Barry K."/>
            <person name="Grigoriev I.V."/>
            <person name="Crous P."/>
            <person name="Smith M.E."/>
        </authorList>
    </citation>
    <scope>NUCLEOTIDE SEQUENCE</scope>
    <source>
        <strain evidence="1">RSA 2271</strain>
    </source>
</reference>
<evidence type="ECO:0000313" key="1">
    <source>
        <dbReference type="EMBL" id="KAJ1676371.1"/>
    </source>
</evidence>
<comment type="caution">
    <text evidence="1">The sequence shown here is derived from an EMBL/GenBank/DDBJ whole genome shotgun (WGS) entry which is preliminary data.</text>
</comment>
<accession>A0ACC1HJ48</accession>
<sequence>MLRGDKEALAVFEELFLFACPKFVSPCEPDYANPDAPAQEPQKHQANIFLNEVQLQLVFPTLRPFLKLYSAMGLDKLAGLLEMDPTELRTQLLMYKQRSRQVKWTPGSKLLDGELSSTTDLDFGIQHNMIYIAESKIGRRYADWFIRNTAKYQDLAKSIESKQRASAKPAGGAAAQGAASAKA</sequence>
<proteinExistence type="predicted"/>
<dbReference type="EMBL" id="JAMZIH010004228">
    <property type="protein sequence ID" value="KAJ1676371.1"/>
    <property type="molecule type" value="Genomic_DNA"/>
</dbReference>
<organism evidence="1 2">
    <name type="scientific">Spiromyces aspiralis</name>
    <dbReference type="NCBI Taxonomy" id="68401"/>
    <lineage>
        <taxon>Eukaryota</taxon>
        <taxon>Fungi</taxon>
        <taxon>Fungi incertae sedis</taxon>
        <taxon>Zoopagomycota</taxon>
        <taxon>Kickxellomycotina</taxon>
        <taxon>Kickxellomycetes</taxon>
        <taxon>Kickxellales</taxon>
        <taxon>Kickxellaceae</taxon>
        <taxon>Spiromyces</taxon>
    </lineage>
</organism>
<name>A0ACC1HJ48_9FUNG</name>
<protein>
    <submittedName>
        <fullName evidence="1">Uncharacterized protein</fullName>
    </submittedName>
</protein>
<dbReference type="Proteomes" id="UP001145114">
    <property type="component" value="Unassembled WGS sequence"/>
</dbReference>
<evidence type="ECO:0000313" key="2">
    <source>
        <dbReference type="Proteomes" id="UP001145114"/>
    </source>
</evidence>
<feature type="non-terminal residue" evidence="1">
    <location>
        <position position="183"/>
    </location>
</feature>
<gene>
    <name evidence="1" type="ORF">EV182_008326</name>
</gene>